<dbReference type="InterPro" id="IPR000250">
    <property type="entry name" value="Peptidase_G1"/>
</dbReference>
<protein>
    <submittedName>
        <fullName evidence="1">Uncharacterized protein</fullName>
    </submittedName>
</protein>
<dbReference type="SUPFAM" id="SSF49899">
    <property type="entry name" value="Concanavalin A-like lectins/glucanases"/>
    <property type="match status" value="1"/>
</dbReference>
<dbReference type="Proteomes" id="UP000240880">
    <property type="component" value="Unassembled WGS sequence"/>
</dbReference>
<dbReference type="InterPro" id="IPR038656">
    <property type="entry name" value="Peptidase_G1_sf"/>
</dbReference>
<proteinExistence type="predicted"/>
<name>A0A2R6A793_9ARCH</name>
<accession>A0A2R6A793</accession>
<dbReference type="InterPro" id="IPR013320">
    <property type="entry name" value="ConA-like_dom_sf"/>
</dbReference>
<dbReference type="GO" id="GO:0070007">
    <property type="term" value="F:glutamic-type endopeptidase activity"/>
    <property type="evidence" value="ECO:0007669"/>
    <property type="project" value="InterPro"/>
</dbReference>
<comment type="caution">
    <text evidence="1">The sequence shown here is derived from an EMBL/GenBank/DDBJ whole genome shotgun (WGS) entry which is preliminary data.</text>
</comment>
<dbReference type="Gene3D" id="2.60.120.700">
    <property type="entry name" value="Peptidase G1"/>
    <property type="match status" value="1"/>
</dbReference>
<sequence>AWYEFYPASPVYAPSSDVVKPGDTMYANVTYVSSSGCFVTVLKDITEGLELQIAVHHGFGCGKK</sequence>
<gene>
    <name evidence="1" type="ORF">B9Q01_08765</name>
</gene>
<feature type="non-terminal residue" evidence="1">
    <location>
        <position position="1"/>
    </location>
</feature>
<dbReference type="GO" id="GO:0006508">
    <property type="term" value="P:proteolysis"/>
    <property type="evidence" value="ECO:0007669"/>
    <property type="project" value="InterPro"/>
</dbReference>
<organism evidence="1 2">
    <name type="scientific">Candidatus Marsarchaeota G1 archaeon OSP_D</name>
    <dbReference type="NCBI Taxonomy" id="1978155"/>
    <lineage>
        <taxon>Archaea</taxon>
        <taxon>Candidatus Marsarchaeota</taxon>
        <taxon>Candidatus Marsarchaeota group 1</taxon>
    </lineage>
</organism>
<dbReference type="AlphaFoldDB" id="A0A2R6A793"/>
<evidence type="ECO:0000313" key="2">
    <source>
        <dbReference type="Proteomes" id="UP000240880"/>
    </source>
</evidence>
<dbReference type="EMBL" id="NEXC01000093">
    <property type="protein sequence ID" value="PSN82195.1"/>
    <property type="molecule type" value="Genomic_DNA"/>
</dbReference>
<evidence type="ECO:0000313" key="1">
    <source>
        <dbReference type="EMBL" id="PSN82195.1"/>
    </source>
</evidence>
<dbReference type="Pfam" id="PF01828">
    <property type="entry name" value="Peptidase_A4"/>
    <property type="match status" value="1"/>
</dbReference>
<reference evidence="1 2" key="1">
    <citation type="submission" date="2017-04" db="EMBL/GenBank/DDBJ databases">
        <title>Novel microbial lineages endemic to geothermal iron-oxide mats fill important gaps in the evolutionary history of Archaea.</title>
        <authorList>
            <person name="Jay Z.J."/>
            <person name="Beam J.P."/>
            <person name="Dlakic M."/>
            <person name="Rusch D.B."/>
            <person name="Kozubal M.A."/>
            <person name="Inskeep W.P."/>
        </authorList>
    </citation>
    <scope>NUCLEOTIDE SEQUENCE [LARGE SCALE GENOMIC DNA]</scope>
    <source>
        <strain evidence="1">OSP_D</strain>
    </source>
</reference>